<dbReference type="PRINTS" id="PR00344">
    <property type="entry name" value="BCTRLSENSOR"/>
</dbReference>
<dbReference type="Pfam" id="PF20968">
    <property type="entry name" value="MASE8"/>
    <property type="match status" value="1"/>
</dbReference>
<feature type="transmembrane region" description="Helical" evidence="3">
    <location>
        <begin position="29"/>
        <end position="50"/>
    </location>
</feature>
<gene>
    <name evidence="5" type="ORF">SAMN05216337_11056</name>
</gene>
<dbReference type="Gene3D" id="3.30.565.10">
    <property type="entry name" value="Histidine kinase-like ATPase, C-terminal domain"/>
    <property type="match status" value="1"/>
</dbReference>
<feature type="transmembrane region" description="Helical" evidence="3">
    <location>
        <begin position="62"/>
        <end position="81"/>
    </location>
</feature>
<dbReference type="InterPro" id="IPR003594">
    <property type="entry name" value="HATPase_dom"/>
</dbReference>
<proteinExistence type="predicted"/>
<evidence type="ECO:0000313" key="6">
    <source>
        <dbReference type="Proteomes" id="UP000199245"/>
    </source>
</evidence>
<organism evidence="5 6">
    <name type="scientific">Bradyrhizobium brasilense</name>
    <dbReference type="NCBI Taxonomy" id="1419277"/>
    <lineage>
        <taxon>Bacteria</taxon>
        <taxon>Pseudomonadati</taxon>
        <taxon>Pseudomonadota</taxon>
        <taxon>Alphaproteobacteria</taxon>
        <taxon>Hyphomicrobiales</taxon>
        <taxon>Nitrobacteraceae</taxon>
        <taxon>Bradyrhizobium</taxon>
    </lineage>
</organism>
<dbReference type="SMART" id="SM00387">
    <property type="entry name" value="HATPase_c"/>
    <property type="match status" value="1"/>
</dbReference>
<dbReference type="InterPro" id="IPR005467">
    <property type="entry name" value="His_kinase_dom"/>
</dbReference>
<dbReference type="PANTHER" id="PTHR43065">
    <property type="entry name" value="SENSOR HISTIDINE KINASE"/>
    <property type="match status" value="1"/>
</dbReference>
<dbReference type="EMBL" id="FMZW01000105">
    <property type="protein sequence ID" value="SDG01801.1"/>
    <property type="molecule type" value="Genomic_DNA"/>
</dbReference>
<dbReference type="EC" id="2.7.13.3" evidence="2"/>
<dbReference type="Proteomes" id="UP000199245">
    <property type="component" value="Unassembled WGS sequence"/>
</dbReference>
<evidence type="ECO:0000256" key="2">
    <source>
        <dbReference type="ARBA" id="ARBA00012438"/>
    </source>
</evidence>
<dbReference type="Pfam" id="PF02518">
    <property type="entry name" value="HATPase_c"/>
    <property type="match status" value="1"/>
</dbReference>
<keyword evidence="3" id="KW-0812">Transmembrane</keyword>
<feature type="transmembrane region" description="Helical" evidence="3">
    <location>
        <begin position="143"/>
        <end position="162"/>
    </location>
</feature>
<dbReference type="InterPro" id="IPR036890">
    <property type="entry name" value="HATPase_C_sf"/>
</dbReference>
<reference evidence="5 6" key="1">
    <citation type="submission" date="2016-10" db="EMBL/GenBank/DDBJ databases">
        <authorList>
            <person name="de Groot N.N."/>
        </authorList>
    </citation>
    <scope>NUCLEOTIDE SEQUENCE [LARGE SCALE GENOMIC DNA]</scope>
    <source>
        <strain evidence="5 6">R5</strain>
    </source>
</reference>
<evidence type="ECO:0000313" key="5">
    <source>
        <dbReference type="EMBL" id="SDG01801.1"/>
    </source>
</evidence>
<sequence length="470" mass="51179">MLRLLTRLGLRFDDIVEERRFVDQYVRGNIGWTQVAMLLGAFTYAGYAFWDWVLYPDVVATTLAIRGGVAVLVLLPLTALLSVPAMKPWAETIFLVYCVVPGCVLPSVYLVLPSGFTYAAPGVMMVILFVSTMLPLRIGPLAVFCLTTWIALCIAESLGPALPPGLRFINHSLVLNAFALSLYAVAAREFRARQQFRTAQALKQEKERSEASLRDLHATQSQLVQAEKLASLGQLVAGVAHEVSTPLGLALTTSTTMEADLRAMGEALKGAAVRRSDLTRGIERIEQGLRMTSENLHRASEMVHSFKQVAIHQADEERHTFELGGWLSELIAKLGPLLSRQGLIVELDCPQGIVLSSYPGALAQVISNLAFNAAAHAYPDGRGGRFTMTVTQPEQALARIACADQGVGIREDLQARVFDPFFTTRRERGNIGLGLHIAFNTVVSSLSGRIALESEPGRGTLVLIEIPVSS</sequence>
<accession>A0A1G7QTF1</accession>
<name>A0A1G7QTF1_9BRAD</name>
<feature type="domain" description="Histidine kinase" evidence="4">
    <location>
        <begin position="238"/>
        <end position="470"/>
    </location>
</feature>
<dbReference type="SUPFAM" id="SSF55874">
    <property type="entry name" value="ATPase domain of HSP90 chaperone/DNA topoisomerase II/histidine kinase"/>
    <property type="match status" value="1"/>
</dbReference>
<comment type="catalytic activity">
    <reaction evidence="1">
        <text>ATP + protein L-histidine = ADP + protein N-phospho-L-histidine.</text>
        <dbReference type="EC" id="2.7.13.3"/>
    </reaction>
</comment>
<keyword evidence="3" id="KW-1133">Transmembrane helix</keyword>
<protein>
    <recommendedName>
        <fullName evidence="2">histidine kinase</fullName>
        <ecNumber evidence="2">2.7.13.3</ecNumber>
    </recommendedName>
</protein>
<evidence type="ECO:0000259" key="4">
    <source>
        <dbReference type="PROSITE" id="PS50109"/>
    </source>
</evidence>
<evidence type="ECO:0000256" key="3">
    <source>
        <dbReference type="SAM" id="Phobius"/>
    </source>
</evidence>
<keyword evidence="3" id="KW-0472">Membrane</keyword>
<dbReference type="PROSITE" id="PS50109">
    <property type="entry name" value="HIS_KIN"/>
    <property type="match status" value="1"/>
</dbReference>
<keyword evidence="5" id="KW-0418">Kinase</keyword>
<dbReference type="RefSeq" id="WP_092090629.1">
    <property type="nucleotide sequence ID" value="NZ_FMZW01000105.1"/>
</dbReference>
<evidence type="ECO:0000256" key="1">
    <source>
        <dbReference type="ARBA" id="ARBA00000085"/>
    </source>
</evidence>
<feature type="transmembrane region" description="Helical" evidence="3">
    <location>
        <begin position="168"/>
        <end position="187"/>
    </location>
</feature>
<feature type="transmembrane region" description="Helical" evidence="3">
    <location>
        <begin position="93"/>
        <end position="112"/>
    </location>
</feature>
<dbReference type="AlphaFoldDB" id="A0A1G7QTF1"/>
<dbReference type="GO" id="GO:0004673">
    <property type="term" value="F:protein histidine kinase activity"/>
    <property type="evidence" value="ECO:0007669"/>
    <property type="project" value="UniProtKB-EC"/>
</dbReference>
<keyword evidence="5" id="KW-0808">Transferase</keyword>
<dbReference type="InterPro" id="IPR004358">
    <property type="entry name" value="Sig_transdc_His_kin-like_C"/>
</dbReference>
<dbReference type="Gene3D" id="1.10.287.130">
    <property type="match status" value="1"/>
</dbReference>
<dbReference type="InterPro" id="IPR048431">
    <property type="entry name" value="MASE8"/>
</dbReference>